<dbReference type="InterPro" id="IPR001841">
    <property type="entry name" value="Znf_RING"/>
</dbReference>
<dbReference type="Proteomes" id="UP000541444">
    <property type="component" value="Unassembled WGS sequence"/>
</dbReference>
<dbReference type="FunFam" id="3.30.40.10:FF:000230">
    <property type="entry name" value="RBR-type E3 ubiquitin transferase"/>
    <property type="match status" value="1"/>
</dbReference>
<dbReference type="EMBL" id="JACGCM010000192">
    <property type="protein sequence ID" value="KAF6175335.1"/>
    <property type="molecule type" value="Genomic_DNA"/>
</dbReference>
<dbReference type="InterPro" id="IPR017907">
    <property type="entry name" value="Znf_RING_CS"/>
</dbReference>
<sequence length="232" mass="26508">MSYSNSELDQSGIAGYAVRGTQMKRQRLLLGIPSSFICEICTEIMSPNKRFNNECCKHDFCVDCVAKYIKVKVFDDVSKIKCPDPDCVAFLDCLSCQLILSKDVFEKWCDNLCDSKILVLEMVYCPDPSCSALILNECGGRVEKSECPHCKKQFCFTCKVPWHSGYQCKEFAEEMKDSNYLLFEKLAKLKAWKRCPTCNYFVERRSGCRNVRCRCGTDFCHICGMTSLCQCS</sequence>
<keyword evidence="10" id="KW-0833">Ubl conjugation pathway</keyword>
<dbReference type="OrthoDB" id="10009520at2759"/>
<evidence type="ECO:0000256" key="3">
    <source>
        <dbReference type="ARBA" id="ARBA00003976"/>
    </source>
</evidence>
<dbReference type="Pfam" id="PF01485">
    <property type="entry name" value="IBR"/>
    <property type="match status" value="1"/>
</dbReference>
<evidence type="ECO:0000256" key="6">
    <source>
        <dbReference type="ARBA" id="ARBA00022679"/>
    </source>
</evidence>
<evidence type="ECO:0000256" key="7">
    <source>
        <dbReference type="ARBA" id="ARBA00022723"/>
    </source>
</evidence>
<comment type="cofactor">
    <cofactor evidence="2">
        <name>Zn(2+)</name>
        <dbReference type="ChEBI" id="CHEBI:29105"/>
    </cofactor>
</comment>
<dbReference type="PROSITE" id="PS50089">
    <property type="entry name" value="ZF_RING_2"/>
    <property type="match status" value="1"/>
</dbReference>
<evidence type="ECO:0000256" key="10">
    <source>
        <dbReference type="ARBA" id="ARBA00022786"/>
    </source>
</evidence>
<dbReference type="PANTHER" id="PTHR11685">
    <property type="entry name" value="RBR FAMILY RING FINGER AND IBR DOMAIN-CONTAINING"/>
    <property type="match status" value="1"/>
</dbReference>
<dbReference type="InterPro" id="IPR031127">
    <property type="entry name" value="E3_UB_ligase_RBR"/>
</dbReference>
<keyword evidence="16" id="KW-1185">Reference proteome</keyword>
<keyword evidence="11" id="KW-0862">Zinc</keyword>
<dbReference type="SUPFAM" id="SSF57850">
    <property type="entry name" value="RING/U-box"/>
    <property type="match status" value="3"/>
</dbReference>
<evidence type="ECO:0000256" key="12">
    <source>
        <dbReference type="PROSITE-ProRule" id="PRU00175"/>
    </source>
</evidence>
<dbReference type="Gene3D" id="3.30.40.10">
    <property type="entry name" value="Zinc/RING finger domain, C3HC4 (zinc finger)"/>
    <property type="match status" value="1"/>
</dbReference>
<keyword evidence="7" id="KW-0479">Metal-binding</keyword>
<name>A0A7J7P7C1_9MAGN</name>
<dbReference type="GO" id="GO:0061630">
    <property type="term" value="F:ubiquitin protein ligase activity"/>
    <property type="evidence" value="ECO:0007669"/>
    <property type="project" value="UniProtKB-EC"/>
</dbReference>
<evidence type="ECO:0000256" key="11">
    <source>
        <dbReference type="ARBA" id="ARBA00022833"/>
    </source>
</evidence>
<keyword evidence="8" id="KW-0677">Repeat</keyword>
<feature type="domain" description="RING-type" evidence="13">
    <location>
        <begin position="38"/>
        <end position="83"/>
    </location>
</feature>
<organism evidence="15 16">
    <name type="scientific">Kingdonia uniflora</name>
    <dbReference type="NCBI Taxonomy" id="39325"/>
    <lineage>
        <taxon>Eukaryota</taxon>
        <taxon>Viridiplantae</taxon>
        <taxon>Streptophyta</taxon>
        <taxon>Embryophyta</taxon>
        <taxon>Tracheophyta</taxon>
        <taxon>Spermatophyta</taxon>
        <taxon>Magnoliopsida</taxon>
        <taxon>Ranunculales</taxon>
        <taxon>Circaeasteraceae</taxon>
        <taxon>Kingdonia</taxon>
    </lineage>
</organism>
<keyword evidence="9 12" id="KW-0863">Zinc-finger</keyword>
<feature type="domain" description="RING-type" evidence="14">
    <location>
        <begin position="34"/>
        <end position="232"/>
    </location>
</feature>
<dbReference type="InterPro" id="IPR013083">
    <property type="entry name" value="Znf_RING/FYVE/PHD"/>
</dbReference>
<evidence type="ECO:0000256" key="2">
    <source>
        <dbReference type="ARBA" id="ARBA00001947"/>
    </source>
</evidence>
<evidence type="ECO:0000313" key="16">
    <source>
        <dbReference type="Proteomes" id="UP000541444"/>
    </source>
</evidence>
<evidence type="ECO:0000259" key="14">
    <source>
        <dbReference type="PROSITE" id="PS51873"/>
    </source>
</evidence>
<dbReference type="GO" id="GO:0008270">
    <property type="term" value="F:zinc ion binding"/>
    <property type="evidence" value="ECO:0007669"/>
    <property type="project" value="UniProtKB-KW"/>
</dbReference>
<dbReference type="SMART" id="SM00647">
    <property type="entry name" value="IBR"/>
    <property type="match status" value="1"/>
</dbReference>
<dbReference type="PROSITE" id="PS51873">
    <property type="entry name" value="TRIAD"/>
    <property type="match status" value="1"/>
</dbReference>
<evidence type="ECO:0000259" key="13">
    <source>
        <dbReference type="PROSITE" id="PS50089"/>
    </source>
</evidence>
<comment type="catalytic activity">
    <reaction evidence="1">
        <text>[E2 ubiquitin-conjugating enzyme]-S-ubiquitinyl-L-cysteine + [acceptor protein]-L-lysine = [E2 ubiquitin-conjugating enzyme]-L-cysteine + [acceptor protein]-N(6)-ubiquitinyl-L-lysine.</text>
        <dbReference type="EC" id="2.3.2.31"/>
    </reaction>
</comment>
<comment type="function">
    <text evidence="3">Might act as an E3 ubiquitin-protein ligase, or as part of E3 complex, which accepts ubiquitin from specific E2 ubiquitin-conjugating enzymes and then transfers it to substrates.</text>
</comment>
<dbReference type="InterPro" id="IPR044066">
    <property type="entry name" value="TRIAD_supradom"/>
</dbReference>
<comment type="similarity">
    <text evidence="4">Belongs to the RBR family. Ariadne subfamily.</text>
</comment>
<proteinExistence type="inferred from homology"/>
<evidence type="ECO:0000256" key="4">
    <source>
        <dbReference type="ARBA" id="ARBA00005884"/>
    </source>
</evidence>
<dbReference type="GO" id="GO:0016567">
    <property type="term" value="P:protein ubiquitination"/>
    <property type="evidence" value="ECO:0007669"/>
    <property type="project" value="InterPro"/>
</dbReference>
<accession>A0A7J7P7C1</accession>
<gene>
    <name evidence="15" type="ORF">GIB67_021840</name>
</gene>
<dbReference type="EC" id="2.3.2.31" evidence="5"/>
<evidence type="ECO:0000256" key="1">
    <source>
        <dbReference type="ARBA" id="ARBA00001798"/>
    </source>
</evidence>
<dbReference type="AlphaFoldDB" id="A0A7J7P7C1"/>
<evidence type="ECO:0000256" key="8">
    <source>
        <dbReference type="ARBA" id="ARBA00022737"/>
    </source>
</evidence>
<reference evidence="15 16" key="1">
    <citation type="journal article" date="2020" name="IScience">
        <title>Genome Sequencing of the Endangered Kingdonia uniflora (Circaeasteraceae, Ranunculales) Reveals Potential Mechanisms of Evolutionary Specialization.</title>
        <authorList>
            <person name="Sun Y."/>
            <person name="Deng T."/>
            <person name="Zhang A."/>
            <person name="Moore M.J."/>
            <person name="Landis J.B."/>
            <person name="Lin N."/>
            <person name="Zhang H."/>
            <person name="Zhang X."/>
            <person name="Huang J."/>
            <person name="Zhang X."/>
            <person name="Sun H."/>
            <person name="Wang H."/>
        </authorList>
    </citation>
    <scope>NUCLEOTIDE SEQUENCE [LARGE SCALE GENOMIC DNA]</scope>
    <source>
        <strain evidence="15">TB1705</strain>
        <tissue evidence="15">Leaf</tissue>
    </source>
</reference>
<evidence type="ECO:0000256" key="9">
    <source>
        <dbReference type="ARBA" id="ARBA00022771"/>
    </source>
</evidence>
<evidence type="ECO:0000313" key="15">
    <source>
        <dbReference type="EMBL" id="KAF6175335.1"/>
    </source>
</evidence>
<protein>
    <recommendedName>
        <fullName evidence="5">RBR-type E3 ubiquitin transferase</fullName>
        <ecNumber evidence="5">2.3.2.31</ecNumber>
    </recommendedName>
</protein>
<evidence type="ECO:0000256" key="5">
    <source>
        <dbReference type="ARBA" id="ARBA00012251"/>
    </source>
</evidence>
<dbReference type="PROSITE" id="PS00518">
    <property type="entry name" value="ZF_RING_1"/>
    <property type="match status" value="1"/>
</dbReference>
<dbReference type="Gene3D" id="1.20.120.1750">
    <property type="match status" value="1"/>
</dbReference>
<comment type="caution">
    <text evidence="15">The sequence shown here is derived from an EMBL/GenBank/DDBJ whole genome shotgun (WGS) entry which is preliminary data.</text>
</comment>
<dbReference type="InterPro" id="IPR002867">
    <property type="entry name" value="IBR_dom"/>
</dbReference>
<keyword evidence="6" id="KW-0808">Transferase</keyword>